<proteinExistence type="predicted"/>
<accession>A0AAE5WVX2</accession>
<dbReference type="KEGG" id="bgz:XH91_00985"/>
<evidence type="ECO:0000313" key="2">
    <source>
        <dbReference type="EMBL" id="QAU44068.1"/>
    </source>
</evidence>
<evidence type="ECO:0000313" key="3">
    <source>
        <dbReference type="Proteomes" id="UP000288972"/>
    </source>
</evidence>
<reference evidence="2 3" key="1">
    <citation type="submission" date="2018-06" db="EMBL/GenBank/DDBJ databases">
        <title>Comparative genomics of rhizobia nodulating Arachis hypogaea in China.</title>
        <authorList>
            <person name="Li Y."/>
        </authorList>
    </citation>
    <scope>NUCLEOTIDE SEQUENCE [LARGE SCALE GENOMIC DNA]</scope>
    <source>
        <strain evidence="2 3">CCBAU 51670</strain>
    </source>
</reference>
<organism evidence="2 3">
    <name type="scientific">Bradyrhizobium guangzhouense</name>
    <dbReference type="NCBI Taxonomy" id="1325095"/>
    <lineage>
        <taxon>Bacteria</taxon>
        <taxon>Pseudomonadati</taxon>
        <taxon>Pseudomonadota</taxon>
        <taxon>Alphaproteobacteria</taxon>
        <taxon>Hyphomicrobiales</taxon>
        <taxon>Nitrobacteraceae</taxon>
        <taxon>Bradyrhizobium</taxon>
    </lineage>
</organism>
<protein>
    <recommendedName>
        <fullName evidence="4">GIY-YIG nuclease family protein</fullName>
    </recommendedName>
</protein>
<gene>
    <name evidence="2" type="ORF">XH91_00985</name>
</gene>
<feature type="region of interest" description="Disordered" evidence="1">
    <location>
        <begin position="173"/>
        <end position="204"/>
    </location>
</feature>
<dbReference type="RefSeq" id="WP_128948858.1">
    <property type="nucleotide sequence ID" value="NZ_CP030053.1"/>
</dbReference>
<evidence type="ECO:0008006" key="4">
    <source>
        <dbReference type="Google" id="ProtNLM"/>
    </source>
</evidence>
<dbReference type="EMBL" id="CP030053">
    <property type="protein sequence ID" value="QAU44068.1"/>
    <property type="molecule type" value="Genomic_DNA"/>
</dbReference>
<evidence type="ECO:0000256" key="1">
    <source>
        <dbReference type="SAM" id="MobiDB-lite"/>
    </source>
</evidence>
<dbReference type="Proteomes" id="UP000288972">
    <property type="component" value="Chromosome"/>
</dbReference>
<dbReference type="AlphaFoldDB" id="A0AAE5WVX2"/>
<name>A0AAE5WVX2_9BRAD</name>
<sequence>MTSETNASTDYASTAIVHRPFGGIGSYRRVSDPAGRTVVHAFPMSELSRVAAAGLLCTPGAYIMTDGKVAYVGESRRPSRRLAEHAADPAKNFARDAYVVGGCDGAAFDKLLTVDLQFRLTQLAGQVGAVSVWKGANPPAPDTTDAEKATHNRIAADALRLLHDAGCRLFHAPSLDAAPPPGERPLSDAAADPTDPEPTDAGTAAVPAGCEEYELQYGGLWARGRWEGGQFVVSAGSEVRSMTNESVDEQTRLRRNDLFAAGVLSKIAGVGDRRRLTDPYPFATASIAAKVLAGAHSAGRWVPRGAGRPGLPA</sequence>